<comment type="subcellular location">
    <subcellularLocation>
        <location evidence="1">Membrane</location>
    </subcellularLocation>
</comment>
<evidence type="ECO:0000256" key="4">
    <source>
        <dbReference type="ARBA" id="ARBA00023136"/>
    </source>
</evidence>
<evidence type="ECO:0000313" key="10">
    <source>
        <dbReference type="Proteomes" id="UP000437709"/>
    </source>
</evidence>
<dbReference type="InterPro" id="IPR001733">
    <property type="entry name" value="Peptidase_S26B"/>
</dbReference>
<proteinExistence type="predicted"/>
<dbReference type="EC" id="3.4.21.89" evidence="5"/>
<keyword evidence="10" id="KW-1185">Reference proteome</keyword>
<evidence type="ECO:0000256" key="1">
    <source>
        <dbReference type="ARBA" id="ARBA00004370"/>
    </source>
</evidence>
<feature type="compositionally biased region" description="Basic and acidic residues" evidence="6">
    <location>
        <begin position="74"/>
        <end position="95"/>
    </location>
</feature>
<sequence length="318" mass="34057">MRDGDGAWTMVEAVARPARVGLVGDRRCHHAVDRALAGAATGRGRVGARRGGPGGRHRGHHGDGLGLPAAGLGDRLRPADRGGPRGRHDDHERRAAGRRARRHRMVRPMRGRHTRAQGTASTQVILRRVGNAVLWLLLATVAAVAFAVVLLPRLLGWVPLSVLSGSMEPAIPTGSQVVVEAVESDADAAELALGDVITFMPFPDDTTLVTHRIVGRTLAADGTVAFTTKGDANDAADPWTVTTVQIRGVAHYHVPYAGHLATVLDGDQKRTGAVVGAAALFSYAGMQLLSAVRERRRRGRGRGRRRKERVMTEHELRA</sequence>
<dbReference type="AlphaFoldDB" id="A0A6N7EIS2"/>
<dbReference type="NCBIfam" id="TIGR02228">
    <property type="entry name" value="sigpep_I_arch"/>
    <property type="match status" value="1"/>
</dbReference>
<evidence type="ECO:0000256" key="5">
    <source>
        <dbReference type="NCBIfam" id="TIGR02228"/>
    </source>
</evidence>
<feature type="domain" description="Peptidase S26" evidence="8">
    <location>
        <begin position="140"/>
        <end position="215"/>
    </location>
</feature>
<evidence type="ECO:0000256" key="6">
    <source>
        <dbReference type="SAM" id="MobiDB-lite"/>
    </source>
</evidence>
<evidence type="ECO:0000259" key="8">
    <source>
        <dbReference type="Pfam" id="PF10502"/>
    </source>
</evidence>
<keyword evidence="2 7" id="KW-0812">Transmembrane</keyword>
<evidence type="ECO:0000256" key="3">
    <source>
        <dbReference type="ARBA" id="ARBA00022989"/>
    </source>
</evidence>
<dbReference type="GO" id="GO:0016020">
    <property type="term" value="C:membrane"/>
    <property type="evidence" value="ECO:0007669"/>
    <property type="project" value="UniProtKB-SubCell"/>
</dbReference>
<evidence type="ECO:0000313" key="9">
    <source>
        <dbReference type="EMBL" id="MPV37980.1"/>
    </source>
</evidence>
<feature type="compositionally biased region" description="Basic residues" evidence="6">
    <location>
        <begin position="294"/>
        <end position="308"/>
    </location>
</feature>
<gene>
    <name evidence="9" type="ORF">GB881_13150</name>
</gene>
<dbReference type="OrthoDB" id="3178064at2"/>
<keyword evidence="3 7" id="KW-1133">Transmembrane helix</keyword>
<dbReference type="GO" id="GO:0006465">
    <property type="term" value="P:signal peptide processing"/>
    <property type="evidence" value="ECO:0007669"/>
    <property type="project" value="UniProtKB-UniRule"/>
</dbReference>
<keyword evidence="4 7" id="KW-0472">Membrane</keyword>
<feature type="compositionally biased region" description="Basic residues" evidence="6">
    <location>
        <begin position="96"/>
        <end position="115"/>
    </location>
</feature>
<name>A0A6N7EIS2_9MICO</name>
<keyword evidence="9" id="KW-0378">Hydrolase</keyword>
<evidence type="ECO:0000256" key="2">
    <source>
        <dbReference type="ARBA" id="ARBA00022692"/>
    </source>
</evidence>
<organism evidence="9 10">
    <name type="scientific">Georgenia subflava</name>
    <dbReference type="NCBI Taxonomy" id="1622177"/>
    <lineage>
        <taxon>Bacteria</taxon>
        <taxon>Bacillati</taxon>
        <taxon>Actinomycetota</taxon>
        <taxon>Actinomycetes</taxon>
        <taxon>Micrococcales</taxon>
        <taxon>Bogoriellaceae</taxon>
        <taxon>Georgenia</taxon>
    </lineage>
</organism>
<feature type="region of interest" description="Disordered" evidence="6">
    <location>
        <begin position="41"/>
        <end position="117"/>
    </location>
</feature>
<dbReference type="GO" id="GO:0009003">
    <property type="term" value="F:signal peptidase activity"/>
    <property type="evidence" value="ECO:0007669"/>
    <property type="project" value="UniProtKB-EC"/>
</dbReference>
<dbReference type="InterPro" id="IPR019533">
    <property type="entry name" value="Peptidase_S26"/>
</dbReference>
<dbReference type="InterPro" id="IPR036286">
    <property type="entry name" value="LexA/Signal_pep-like_sf"/>
</dbReference>
<accession>A0A6N7EIS2</accession>
<comment type="caution">
    <text evidence="9">The sequence shown here is derived from an EMBL/GenBank/DDBJ whole genome shotgun (WGS) entry which is preliminary data.</text>
</comment>
<dbReference type="GO" id="GO:0004252">
    <property type="term" value="F:serine-type endopeptidase activity"/>
    <property type="evidence" value="ECO:0007669"/>
    <property type="project" value="UniProtKB-UniRule"/>
</dbReference>
<feature type="transmembrane region" description="Helical" evidence="7">
    <location>
        <begin position="273"/>
        <end position="292"/>
    </location>
</feature>
<feature type="transmembrane region" description="Helical" evidence="7">
    <location>
        <begin position="133"/>
        <end position="155"/>
    </location>
</feature>
<dbReference type="CDD" id="cd06530">
    <property type="entry name" value="S26_SPase_I"/>
    <property type="match status" value="1"/>
</dbReference>
<feature type="region of interest" description="Disordered" evidence="6">
    <location>
        <begin position="294"/>
        <end position="318"/>
    </location>
</feature>
<evidence type="ECO:0000256" key="7">
    <source>
        <dbReference type="SAM" id="Phobius"/>
    </source>
</evidence>
<dbReference type="EMBL" id="WHPC01000057">
    <property type="protein sequence ID" value="MPV37980.1"/>
    <property type="molecule type" value="Genomic_DNA"/>
</dbReference>
<feature type="compositionally biased region" description="Basic and acidic residues" evidence="6">
    <location>
        <begin position="309"/>
        <end position="318"/>
    </location>
</feature>
<dbReference type="Pfam" id="PF10502">
    <property type="entry name" value="Peptidase_S26"/>
    <property type="match status" value="1"/>
</dbReference>
<protein>
    <recommendedName>
        <fullName evidence="5">Signal peptidase I</fullName>
        <ecNumber evidence="5">3.4.21.89</ecNumber>
    </recommendedName>
</protein>
<reference evidence="9 10" key="1">
    <citation type="submission" date="2019-10" db="EMBL/GenBank/DDBJ databases">
        <title>Georgenia wutianyii sp. nov. and Georgenia yuyongxinii sp. nov. isolated from plateau pika (Ochotona curzoniae) in the Qinghai-Tibet plateau of China.</title>
        <authorList>
            <person name="Tian Z."/>
        </authorList>
    </citation>
    <scope>NUCLEOTIDE SEQUENCE [LARGE SCALE GENOMIC DNA]</scope>
    <source>
        <strain evidence="9 10">JCM 19765</strain>
    </source>
</reference>
<dbReference type="SUPFAM" id="SSF51306">
    <property type="entry name" value="LexA/Signal peptidase"/>
    <property type="match status" value="1"/>
</dbReference>
<dbReference type="Proteomes" id="UP000437709">
    <property type="component" value="Unassembled WGS sequence"/>
</dbReference>